<proteinExistence type="predicted"/>
<evidence type="ECO:0000256" key="1">
    <source>
        <dbReference type="SAM" id="MobiDB-lite"/>
    </source>
</evidence>
<dbReference type="Proteomes" id="UP000076078">
    <property type="component" value="Unassembled WGS sequence"/>
</dbReference>
<gene>
    <name evidence="2" type="ORF">DLAC_00070</name>
</gene>
<comment type="caution">
    <text evidence="2">The sequence shown here is derived from an EMBL/GenBank/DDBJ whole genome shotgun (WGS) entry which is preliminary data.</text>
</comment>
<feature type="region of interest" description="Disordered" evidence="1">
    <location>
        <begin position="95"/>
        <end position="129"/>
    </location>
</feature>
<dbReference type="InParanoid" id="A0A152A8S6"/>
<dbReference type="AlphaFoldDB" id="A0A152A8S6"/>
<keyword evidence="3" id="KW-1185">Reference proteome</keyword>
<sequence>MDNQTIVNFINQLNLNENNSFIYDGNRTPPRSPSKLIPKCPNAPIKPKKFTKFRLGKFQPRILFLDDNDRILNNNNMNSNNTSILFRPIEPVSDQPSVILTPPKSPKITSASSSPSSSPKINITRSLRV</sequence>
<dbReference type="EMBL" id="LODT01000001">
    <property type="protein sequence ID" value="KYR02622.1"/>
    <property type="molecule type" value="Genomic_DNA"/>
</dbReference>
<evidence type="ECO:0000313" key="2">
    <source>
        <dbReference type="EMBL" id="KYR02622.1"/>
    </source>
</evidence>
<accession>A0A152A8S6</accession>
<evidence type="ECO:0000313" key="3">
    <source>
        <dbReference type="Proteomes" id="UP000076078"/>
    </source>
</evidence>
<protein>
    <submittedName>
        <fullName evidence="2">ARID/BRIGHT DNA binding domain-containing protein</fullName>
    </submittedName>
</protein>
<organism evidence="2 3">
    <name type="scientific">Tieghemostelium lacteum</name>
    <name type="common">Slime mold</name>
    <name type="synonym">Dictyostelium lacteum</name>
    <dbReference type="NCBI Taxonomy" id="361077"/>
    <lineage>
        <taxon>Eukaryota</taxon>
        <taxon>Amoebozoa</taxon>
        <taxon>Evosea</taxon>
        <taxon>Eumycetozoa</taxon>
        <taxon>Dictyostelia</taxon>
        <taxon>Dictyosteliales</taxon>
        <taxon>Raperosteliaceae</taxon>
        <taxon>Tieghemostelium</taxon>
    </lineage>
</organism>
<reference evidence="2 3" key="1">
    <citation type="submission" date="2015-12" db="EMBL/GenBank/DDBJ databases">
        <title>Dictyostelia acquired genes for synthesis and detection of signals that induce cell-type specialization by lateral gene transfer from prokaryotes.</title>
        <authorList>
            <person name="Gloeckner G."/>
            <person name="Schaap P."/>
        </authorList>
    </citation>
    <scope>NUCLEOTIDE SEQUENCE [LARGE SCALE GENOMIC DNA]</scope>
    <source>
        <strain evidence="2 3">TK</strain>
    </source>
</reference>
<feature type="compositionally biased region" description="Low complexity" evidence="1">
    <location>
        <begin position="106"/>
        <end position="129"/>
    </location>
</feature>
<name>A0A152A8S6_TIELA</name>